<dbReference type="EMBL" id="CP002738">
    <property type="protein sequence ID" value="AEF99485.1"/>
    <property type="molecule type" value="Genomic_DNA"/>
</dbReference>
<organism evidence="2 3">
    <name type="scientific">Methylomonas methanica (strain DSM 25384 / MC09)</name>
    <dbReference type="NCBI Taxonomy" id="857087"/>
    <lineage>
        <taxon>Bacteria</taxon>
        <taxon>Pseudomonadati</taxon>
        <taxon>Pseudomonadota</taxon>
        <taxon>Gammaproteobacteria</taxon>
        <taxon>Methylococcales</taxon>
        <taxon>Methylococcaceae</taxon>
        <taxon>Methylomonas</taxon>
    </lineage>
</organism>
<reference evidence="2 3" key="1">
    <citation type="journal article" date="2011" name="J. Bacteriol.">
        <title>Complete Genome Sequence of the Aerobic Marine Methanotroph Methylomonas methanica MC09.</title>
        <authorList>
            <person name="Boden R."/>
            <person name="Cunliffe M."/>
            <person name="Scanlan J."/>
            <person name="Moussard H."/>
            <person name="Kits K.D."/>
            <person name="Klotz M.G."/>
            <person name="Jetten M.S."/>
            <person name="Vuilleumier S."/>
            <person name="Han J."/>
            <person name="Peters L."/>
            <person name="Mikhailova N."/>
            <person name="Teshima H."/>
            <person name="Tapia R."/>
            <person name="Kyrpides N."/>
            <person name="Ivanova N."/>
            <person name="Pagani I."/>
            <person name="Cheng J.F."/>
            <person name="Goodwin L."/>
            <person name="Han C."/>
            <person name="Hauser L."/>
            <person name="Land M.L."/>
            <person name="Lapidus A."/>
            <person name="Lucas S."/>
            <person name="Pitluck S."/>
            <person name="Woyke T."/>
            <person name="Stein L."/>
            <person name="Murrell J.C."/>
        </authorList>
    </citation>
    <scope>NUCLEOTIDE SEQUENCE [LARGE SCALE GENOMIC DNA]</scope>
    <source>
        <strain evidence="2 3">MC09</strain>
    </source>
</reference>
<dbReference type="AlphaFoldDB" id="F9ZV52"/>
<feature type="region of interest" description="Disordered" evidence="1">
    <location>
        <begin position="41"/>
        <end position="64"/>
    </location>
</feature>
<proteinExistence type="predicted"/>
<sequence>MYADEPYSETCPCCDSDMAFEHVGFADIHVHCFRCGHDAIIGPDQGDSDEQTEDDQYENEEVED</sequence>
<evidence type="ECO:0000313" key="2">
    <source>
        <dbReference type="EMBL" id="AEF99485.1"/>
    </source>
</evidence>
<dbReference type="KEGG" id="mmt:Metme_1049"/>
<reference key="2">
    <citation type="submission" date="2011-05" db="EMBL/GenBank/DDBJ databases">
        <title>Complete genome sequence of the aerobic marine methanotroph Methylomonas methanica MC09.</title>
        <authorList>
            <person name="Boden R."/>
            <person name="Cunliffe M."/>
            <person name="Scanlan J."/>
            <person name="Moussard H."/>
            <person name="Kits K.D."/>
            <person name="Klotz M."/>
            <person name="Jetten M."/>
            <person name="Vuilleumier S."/>
            <person name="Han J."/>
            <person name="Peters L."/>
            <person name="Mikhailova N."/>
            <person name="Teshima H."/>
            <person name="Tapia R."/>
            <person name="Kyrpides N."/>
            <person name="Ivanova N."/>
            <person name="Pagani I."/>
            <person name="Cheng J.-F."/>
            <person name="Goodwin L."/>
            <person name="Han C."/>
            <person name="Hauser L."/>
            <person name="Land M."/>
            <person name="Lapidus A."/>
            <person name="Lucas S."/>
            <person name="Pitluck S."/>
            <person name="Woyke T."/>
            <person name="Stein L.Y."/>
            <person name="Murrell C."/>
        </authorList>
    </citation>
    <scope>NUCLEOTIDE SEQUENCE</scope>
    <source>
        <strain>MC09</strain>
    </source>
</reference>
<evidence type="ECO:0000313" key="3">
    <source>
        <dbReference type="Proteomes" id="UP000008888"/>
    </source>
</evidence>
<protein>
    <submittedName>
        <fullName evidence="2">Uncharacterized protein</fullName>
    </submittedName>
</protein>
<keyword evidence="3" id="KW-1185">Reference proteome</keyword>
<accession>F9ZV52</accession>
<name>F9ZV52_METMM</name>
<evidence type="ECO:0000256" key="1">
    <source>
        <dbReference type="SAM" id="MobiDB-lite"/>
    </source>
</evidence>
<dbReference type="Proteomes" id="UP000008888">
    <property type="component" value="Chromosome"/>
</dbReference>
<reference evidence="3" key="3">
    <citation type="submission" date="2011-05" db="EMBL/GenBank/DDBJ databases">
        <title>Complete sequence of Methylomonas methanica MC09.</title>
        <authorList>
            <consortium name="US DOE Joint Genome Institute"/>
            <person name="Lucas S."/>
            <person name="Han J."/>
            <person name="Lapidus A."/>
            <person name="Cheng J.-F."/>
            <person name="Goodwin L."/>
            <person name="Pitluck S."/>
            <person name="Peters L."/>
            <person name="Mikhailova N."/>
            <person name="Teshima H."/>
            <person name="Han C."/>
            <person name="Tapia R."/>
            <person name="Land M."/>
            <person name="Hauser L."/>
            <person name="Kyrpides N."/>
            <person name="Ivanova N."/>
            <person name="Pagani I."/>
            <person name="Stein L."/>
            <person name="Woyke T."/>
        </authorList>
    </citation>
    <scope>NUCLEOTIDE SEQUENCE [LARGE SCALE GENOMIC DNA]</scope>
    <source>
        <strain evidence="3">MC09</strain>
    </source>
</reference>
<gene>
    <name evidence="2" type="ordered locus">Metme_1049</name>
</gene>
<dbReference type="HOGENOM" id="CLU_2862669_0_0_6"/>
<feature type="compositionally biased region" description="Acidic residues" evidence="1">
    <location>
        <begin position="46"/>
        <end position="64"/>
    </location>
</feature>
<dbReference type="STRING" id="857087.Metme_1049"/>
<dbReference type="RefSeq" id="WP_013817751.1">
    <property type="nucleotide sequence ID" value="NC_015572.1"/>
</dbReference>